<name>A0A382HEI5_9ZZZZ</name>
<evidence type="ECO:0000259" key="1">
    <source>
        <dbReference type="PROSITE" id="PS51855"/>
    </source>
</evidence>
<evidence type="ECO:0000313" key="2">
    <source>
        <dbReference type="EMBL" id="SVB85696.1"/>
    </source>
</evidence>
<dbReference type="Gene3D" id="3.40.50.1380">
    <property type="entry name" value="Methylglyoxal synthase-like domain"/>
    <property type="match status" value="1"/>
</dbReference>
<gene>
    <name evidence="2" type="ORF">METZ01_LOCUS238550</name>
</gene>
<feature type="non-terminal residue" evidence="2">
    <location>
        <position position="1"/>
    </location>
</feature>
<dbReference type="PROSITE" id="PS51855">
    <property type="entry name" value="MGS"/>
    <property type="match status" value="1"/>
</dbReference>
<protein>
    <recommendedName>
        <fullName evidence="1">MGS-like domain-containing protein</fullName>
    </recommendedName>
</protein>
<reference evidence="2" key="1">
    <citation type="submission" date="2018-05" db="EMBL/GenBank/DDBJ databases">
        <authorList>
            <person name="Lanie J.A."/>
            <person name="Ng W.-L."/>
            <person name="Kazmierczak K.M."/>
            <person name="Andrzejewski T.M."/>
            <person name="Davidsen T.M."/>
            <person name="Wayne K.J."/>
            <person name="Tettelin H."/>
            <person name="Glass J.I."/>
            <person name="Rusch D."/>
            <person name="Podicherti R."/>
            <person name="Tsui H.-C.T."/>
            <person name="Winkler M.E."/>
        </authorList>
    </citation>
    <scope>NUCLEOTIDE SEQUENCE</scope>
</reference>
<dbReference type="AlphaFoldDB" id="A0A382HEI5"/>
<proteinExistence type="predicted"/>
<accession>A0A382HEI5</accession>
<dbReference type="SUPFAM" id="SSF52335">
    <property type="entry name" value="Methylglyoxal synthase-like"/>
    <property type="match status" value="1"/>
</dbReference>
<organism evidence="2">
    <name type="scientific">marine metagenome</name>
    <dbReference type="NCBI Taxonomy" id="408172"/>
    <lineage>
        <taxon>unclassified sequences</taxon>
        <taxon>metagenomes</taxon>
        <taxon>ecological metagenomes</taxon>
    </lineage>
</organism>
<sequence length="55" mass="6543">KNYQETELTDDYFIRRKAVDFNVPLLTNIELANRLAEAISRKDLDDLRIKALQEY</sequence>
<dbReference type="InterPro" id="IPR011607">
    <property type="entry name" value="MGS-like_dom"/>
</dbReference>
<dbReference type="InterPro" id="IPR036914">
    <property type="entry name" value="MGS-like_dom_sf"/>
</dbReference>
<feature type="domain" description="MGS-like" evidence="1">
    <location>
        <begin position="1"/>
        <end position="55"/>
    </location>
</feature>
<dbReference type="EMBL" id="UINC01060802">
    <property type="protein sequence ID" value="SVB85696.1"/>
    <property type="molecule type" value="Genomic_DNA"/>
</dbReference>